<dbReference type="InterPro" id="IPR024977">
    <property type="entry name" value="Apc4-like_WD40_dom"/>
</dbReference>
<keyword evidence="20" id="KW-1185">Reference proteome</keyword>
<keyword evidence="4 14" id="KW-0853">WD repeat</keyword>
<evidence type="ECO:0000256" key="8">
    <source>
        <dbReference type="ARBA" id="ARBA00022737"/>
    </source>
</evidence>
<dbReference type="SUPFAM" id="SSF50978">
    <property type="entry name" value="WD40 repeat-like"/>
    <property type="match status" value="1"/>
</dbReference>
<evidence type="ECO:0000313" key="17">
    <source>
        <dbReference type="EMBL" id="KAH9836504.1"/>
    </source>
</evidence>
<dbReference type="InterPro" id="IPR038959">
    <property type="entry name" value="Prp19"/>
</dbReference>
<reference evidence="18 19" key="1">
    <citation type="submission" date="2019-01" db="EMBL/GenBank/DDBJ databases">
        <title>Genome sequencing of the rare red list fungi Fomitopsis rosea.</title>
        <authorList>
            <person name="Buettner E."/>
            <person name="Kellner H."/>
        </authorList>
    </citation>
    <scope>NUCLEOTIDE SEQUENCE [LARGE SCALE GENOMIC DNA]</scope>
    <source>
        <strain evidence="18 19">DSM 105464</strain>
    </source>
</reference>
<dbReference type="GO" id="GO:0006281">
    <property type="term" value="P:DNA repair"/>
    <property type="evidence" value="ECO:0007669"/>
    <property type="project" value="UniProtKB-KW"/>
</dbReference>
<dbReference type="PANTHER" id="PTHR43995:SF1">
    <property type="entry name" value="PRE-MRNA-PROCESSING FACTOR 19"/>
    <property type="match status" value="1"/>
</dbReference>
<evidence type="ECO:0000256" key="4">
    <source>
        <dbReference type="ARBA" id="ARBA00022574"/>
    </source>
</evidence>
<dbReference type="GO" id="GO:0000398">
    <property type="term" value="P:mRNA splicing, via spliceosome"/>
    <property type="evidence" value="ECO:0007669"/>
    <property type="project" value="InterPro"/>
</dbReference>
<gene>
    <name evidence="17" type="ORF">C8Q71DRAFT_822436</name>
    <name evidence="18" type="ORF">EVJ58_g1427</name>
</gene>
<dbReference type="STRING" id="34475.A0A4Y9Z1J3"/>
<evidence type="ECO:0000256" key="7">
    <source>
        <dbReference type="ARBA" id="ARBA00022728"/>
    </source>
</evidence>
<keyword evidence="10 15" id="KW-0833">Ubl conjugation pathway</keyword>
<dbReference type="Proteomes" id="UP000298390">
    <property type="component" value="Unassembled WGS sequence"/>
</dbReference>
<evidence type="ECO:0000256" key="2">
    <source>
        <dbReference type="ARBA" id="ARBA00004906"/>
    </source>
</evidence>
<accession>A0A4Y9Z1J3</accession>
<proteinExistence type="inferred from homology"/>
<keyword evidence="9 15" id="KW-0227">DNA damage</keyword>
<evidence type="ECO:0000313" key="19">
    <source>
        <dbReference type="Proteomes" id="UP000298390"/>
    </source>
</evidence>
<comment type="pathway">
    <text evidence="2 15">Protein modification; protein ubiquitination.</text>
</comment>
<dbReference type="PANTHER" id="PTHR43995">
    <property type="entry name" value="PRE-MRNA-PROCESSING FACTOR 19"/>
    <property type="match status" value="1"/>
</dbReference>
<dbReference type="Pfam" id="PF12894">
    <property type="entry name" value="ANAPC4_WD40"/>
    <property type="match status" value="1"/>
</dbReference>
<feature type="repeat" description="WD" evidence="14">
    <location>
        <begin position="251"/>
        <end position="291"/>
    </location>
</feature>
<feature type="domain" description="U-box" evidence="16">
    <location>
        <begin position="1"/>
        <end position="72"/>
    </location>
</feature>
<dbReference type="Gene3D" id="2.130.10.10">
    <property type="entry name" value="YVTN repeat-like/Quinoprotein amine dehydrogenase"/>
    <property type="match status" value="1"/>
</dbReference>
<reference evidence="17 20" key="2">
    <citation type="journal article" date="2021" name="Environ. Microbiol.">
        <title>Gene family expansions and transcriptome signatures uncover fungal adaptations to wood decay.</title>
        <authorList>
            <person name="Hage H."/>
            <person name="Miyauchi S."/>
            <person name="Viragh M."/>
            <person name="Drula E."/>
            <person name="Min B."/>
            <person name="Chaduli D."/>
            <person name="Navarro D."/>
            <person name="Favel A."/>
            <person name="Norest M."/>
            <person name="Lesage-Meessen L."/>
            <person name="Balint B."/>
            <person name="Merenyi Z."/>
            <person name="de Eugenio L."/>
            <person name="Morin E."/>
            <person name="Martinez A.T."/>
            <person name="Baldrian P."/>
            <person name="Stursova M."/>
            <person name="Martinez M.J."/>
            <person name="Novotny C."/>
            <person name="Magnuson J.K."/>
            <person name="Spatafora J.W."/>
            <person name="Maurice S."/>
            <person name="Pangilinan J."/>
            <person name="Andreopoulos W."/>
            <person name="LaButti K."/>
            <person name="Hundley H."/>
            <person name="Na H."/>
            <person name="Kuo A."/>
            <person name="Barry K."/>
            <person name="Lipzen A."/>
            <person name="Henrissat B."/>
            <person name="Riley R."/>
            <person name="Ahrendt S."/>
            <person name="Nagy L.G."/>
            <person name="Grigoriev I.V."/>
            <person name="Martin F."/>
            <person name="Rosso M.N."/>
        </authorList>
    </citation>
    <scope>NUCLEOTIDE SEQUENCE [LARGE SCALE GENOMIC DNA]</scope>
    <source>
        <strain evidence="17 20">CIRM-BRFM 1785</strain>
    </source>
</reference>
<keyword evidence="8" id="KW-0677">Repeat</keyword>
<dbReference type="GO" id="GO:0070534">
    <property type="term" value="P:protein K63-linked ubiquitination"/>
    <property type="evidence" value="ECO:0007669"/>
    <property type="project" value="UniProtKB-UniRule"/>
</dbReference>
<evidence type="ECO:0000256" key="9">
    <source>
        <dbReference type="ARBA" id="ARBA00022763"/>
    </source>
</evidence>
<dbReference type="PROSITE" id="PS50082">
    <property type="entry name" value="WD_REPEATS_2"/>
    <property type="match status" value="2"/>
</dbReference>
<dbReference type="InterPro" id="IPR055340">
    <property type="entry name" value="RING-Ubox_PRP19"/>
</dbReference>
<comment type="function">
    <text evidence="15">Ubiquitin-protein ligase which is mainly involved pre-mRNA splicing and DNA repair. Required for pre-mRNA splicing as component of the spliceosome.</text>
</comment>
<keyword evidence="11 15" id="KW-0508">mRNA splicing</keyword>
<dbReference type="RefSeq" id="XP_047778742.1">
    <property type="nucleotide sequence ID" value="XM_047926217.1"/>
</dbReference>
<evidence type="ECO:0000256" key="12">
    <source>
        <dbReference type="ARBA" id="ARBA00023204"/>
    </source>
</evidence>
<evidence type="ECO:0000256" key="15">
    <source>
        <dbReference type="RuleBase" id="RU367101"/>
    </source>
</evidence>
<name>A0A4Y9Z1J3_9APHY</name>
<dbReference type="InterPro" id="IPR003613">
    <property type="entry name" value="Ubox_domain"/>
</dbReference>
<organism evidence="18 19">
    <name type="scientific">Rhodofomes roseus</name>
    <dbReference type="NCBI Taxonomy" id="34475"/>
    <lineage>
        <taxon>Eukaryota</taxon>
        <taxon>Fungi</taxon>
        <taxon>Dikarya</taxon>
        <taxon>Basidiomycota</taxon>
        <taxon>Agaricomycotina</taxon>
        <taxon>Agaricomycetes</taxon>
        <taxon>Polyporales</taxon>
        <taxon>Rhodofomes</taxon>
    </lineage>
</organism>
<comment type="subcellular location">
    <subcellularLocation>
        <location evidence="1 15">Nucleus</location>
    </subcellularLocation>
</comment>
<keyword evidence="6 15" id="KW-0808">Transferase</keyword>
<dbReference type="GO" id="GO:0000974">
    <property type="term" value="C:Prp19 complex"/>
    <property type="evidence" value="ECO:0007669"/>
    <property type="project" value="UniProtKB-UniRule"/>
</dbReference>
<keyword evidence="13 15" id="KW-0539">Nucleus</keyword>
<dbReference type="Gene3D" id="3.30.40.10">
    <property type="entry name" value="Zinc/RING finger domain, C3HC4 (zinc finger)"/>
    <property type="match status" value="1"/>
</dbReference>
<dbReference type="EC" id="2.3.2.27" evidence="15"/>
<evidence type="ECO:0000256" key="1">
    <source>
        <dbReference type="ARBA" id="ARBA00004123"/>
    </source>
</evidence>
<dbReference type="Pfam" id="PF08606">
    <property type="entry name" value="Prp19"/>
    <property type="match status" value="1"/>
</dbReference>
<comment type="subunit">
    <text evidence="15">Homotetramer.</text>
</comment>
<dbReference type="SMART" id="SM00320">
    <property type="entry name" value="WD40"/>
    <property type="match status" value="5"/>
</dbReference>
<dbReference type="InterPro" id="IPR015943">
    <property type="entry name" value="WD40/YVTN_repeat-like_dom_sf"/>
</dbReference>
<dbReference type="GO" id="GO:0061630">
    <property type="term" value="F:ubiquitin protein ligase activity"/>
    <property type="evidence" value="ECO:0007669"/>
    <property type="project" value="UniProtKB-UniRule"/>
</dbReference>
<dbReference type="InterPro" id="IPR036322">
    <property type="entry name" value="WD40_repeat_dom_sf"/>
</dbReference>
<keyword evidence="7 15" id="KW-0747">Spliceosome</keyword>
<dbReference type="PROSITE" id="PS51698">
    <property type="entry name" value="U_BOX"/>
    <property type="match status" value="1"/>
</dbReference>
<evidence type="ECO:0000256" key="11">
    <source>
        <dbReference type="ARBA" id="ARBA00023187"/>
    </source>
</evidence>
<keyword evidence="5 15" id="KW-0507">mRNA processing</keyword>
<dbReference type="GeneID" id="72006949"/>
<dbReference type="InterPro" id="IPR013083">
    <property type="entry name" value="Znf_RING/FYVE/PHD"/>
</dbReference>
<dbReference type="GO" id="GO:0071006">
    <property type="term" value="C:U2-type catalytic step 1 spliceosome"/>
    <property type="evidence" value="ECO:0007669"/>
    <property type="project" value="TreeGrafter"/>
</dbReference>
<evidence type="ECO:0000256" key="5">
    <source>
        <dbReference type="ARBA" id="ARBA00022664"/>
    </source>
</evidence>
<dbReference type="SUPFAM" id="SSF57850">
    <property type="entry name" value="RING/U-box"/>
    <property type="match status" value="1"/>
</dbReference>
<evidence type="ECO:0000256" key="10">
    <source>
        <dbReference type="ARBA" id="ARBA00022786"/>
    </source>
</evidence>
<evidence type="ECO:0000256" key="6">
    <source>
        <dbReference type="ARBA" id="ARBA00022679"/>
    </source>
</evidence>
<dbReference type="GO" id="GO:0005737">
    <property type="term" value="C:cytoplasm"/>
    <property type="evidence" value="ECO:0007669"/>
    <property type="project" value="TreeGrafter"/>
</dbReference>
<dbReference type="CDD" id="cd16656">
    <property type="entry name" value="RING-Ubox_PRP19"/>
    <property type="match status" value="1"/>
</dbReference>
<dbReference type="EMBL" id="SEKV01000046">
    <property type="protein sequence ID" value="TFY67743.1"/>
    <property type="molecule type" value="Genomic_DNA"/>
</dbReference>
<dbReference type="InterPro" id="IPR001680">
    <property type="entry name" value="WD40_rpt"/>
</dbReference>
<protein>
    <recommendedName>
        <fullName evidence="15">Pre-mRNA-processing factor 19</fullName>
        <ecNumber evidence="15">2.3.2.27</ecNumber>
    </recommendedName>
</protein>
<dbReference type="UniPathway" id="UPA00143"/>
<comment type="catalytic activity">
    <reaction evidence="15">
        <text>S-ubiquitinyl-[E2 ubiquitin-conjugating enzyme]-L-cysteine + [acceptor protein]-L-lysine = [E2 ubiquitin-conjugating enzyme]-L-cysteine + N(6)-ubiquitinyl-[acceptor protein]-L-lysine.</text>
        <dbReference type="EC" id="2.3.2.27"/>
    </reaction>
</comment>
<sequence length="506" mass="54262">MFFCSISGEPPQDPVVSQKSGHVYERRLILKYITENGTDPITGDKLEESDLITVKANPKTAAPRPPSATSIPALLHTLQNEWDALMLETFTLKQQYNSLRQELSYALYAQDAATRVVARMIRERDAAREALASVSATMGVAPAGNGGDVEMAEAEGEAGGLPEEVSKKIEETHQTLSAQRKKRKPPTGYVTPAEVKTFTAKHAVPSLHSPSPAGITALAVSTANPSQFLTGGNDKIVQLYDRSTDKVLASLPGHQKKVTHVAFREAVSESEPTLLLSASTDKTARAWALDSVSGEYKTRAVIRTHKGDVTGLAVHPTNTLVALASTDRTYSLHDLTSGSLVYRSAPAEESFTALSVHPDGTLLAVGTPASTIQVYDIRSGAVAASLSPPESTPFTVKTLSFSENGYHMLAPDSLSSVAIWDLRKPKISHSIALGEGFKVNKVTYDISAQLLGVAGSEGARIFAHKSWEELARFEEGGEVADFVFGAEGKELWGATGREVRIWGLPA</sequence>
<keyword evidence="12 15" id="KW-0234">DNA repair</keyword>
<dbReference type="SMART" id="SM00504">
    <property type="entry name" value="Ubox"/>
    <property type="match status" value="1"/>
</dbReference>
<comment type="similarity">
    <text evidence="3 15">Belongs to the WD repeat PRP19 family.</text>
</comment>
<feature type="repeat" description="WD" evidence="14">
    <location>
        <begin position="302"/>
        <end position="343"/>
    </location>
</feature>
<evidence type="ECO:0000313" key="18">
    <source>
        <dbReference type="EMBL" id="TFY67743.1"/>
    </source>
</evidence>
<evidence type="ECO:0000313" key="20">
    <source>
        <dbReference type="Proteomes" id="UP000814176"/>
    </source>
</evidence>
<evidence type="ECO:0000256" key="14">
    <source>
        <dbReference type="PROSITE-ProRule" id="PRU00221"/>
    </source>
</evidence>
<dbReference type="Proteomes" id="UP000814176">
    <property type="component" value="Unassembled WGS sequence"/>
</dbReference>
<dbReference type="Pfam" id="PF00400">
    <property type="entry name" value="WD40"/>
    <property type="match status" value="1"/>
</dbReference>
<dbReference type="Pfam" id="PF04564">
    <property type="entry name" value="U-box"/>
    <property type="match status" value="1"/>
</dbReference>
<evidence type="ECO:0000259" key="16">
    <source>
        <dbReference type="PROSITE" id="PS51698"/>
    </source>
</evidence>
<evidence type="ECO:0000256" key="3">
    <source>
        <dbReference type="ARBA" id="ARBA00006388"/>
    </source>
</evidence>
<dbReference type="FunFam" id="3.30.40.10:FF:000027">
    <property type="entry name" value="Pre-mRNA-processing factor 19, putative"/>
    <property type="match status" value="1"/>
</dbReference>
<evidence type="ECO:0000256" key="13">
    <source>
        <dbReference type="ARBA" id="ARBA00023242"/>
    </source>
</evidence>
<dbReference type="InterPro" id="IPR013915">
    <property type="entry name" value="Prp19_cc"/>
</dbReference>
<comment type="caution">
    <text evidence="18">The sequence shown here is derived from an EMBL/GenBank/DDBJ whole genome shotgun (WGS) entry which is preliminary data.</text>
</comment>
<dbReference type="OrthoDB" id="687049at2759"/>
<dbReference type="AlphaFoldDB" id="A0A4Y9Z1J3"/>
<dbReference type="EMBL" id="JADCUA010000010">
    <property type="protein sequence ID" value="KAH9836504.1"/>
    <property type="molecule type" value="Genomic_DNA"/>
</dbReference>